<dbReference type="EMBL" id="JALBUR010000002">
    <property type="protein sequence ID" value="MDX8418763.1"/>
    <property type="molecule type" value="Genomic_DNA"/>
</dbReference>
<dbReference type="GO" id="GO:0046872">
    <property type="term" value="F:metal ion binding"/>
    <property type="evidence" value="ECO:0007669"/>
    <property type="project" value="InterPro"/>
</dbReference>
<organism evidence="1 2">
    <name type="scientific">Grylomicrobium aquisgranensis</name>
    <dbReference type="NCBI Taxonomy" id="2926318"/>
    <lineage>
        <taxon>Bacteria</taxon>
        <taxon>Bacillati</taxon>
        <taxon>Bacillota</taxon>
        <taxon>Erysipelotrichia</taxon>
        <taxon>Erysipelotrichales</taxon>
        <taxon>Erysipelotrichaceae</taxon>
        <taxon>Grylomicrobium</taxon>
    </lineage>
</organism>
<proteinExistence type="predicted"/>
<dbReference type="GO" id="GO:0003677">
    <property type="term" value="F:DNA binding"/>
    <property type="evidence" value="ECO:0007669"/>
    <property type="project" value="InterPro"/>
</dbReference>
<dbReference type="InterPro" id="IPR003735">
    <property type="entry name" value="Metal_Tscrpt_repr"/>
</dbReference>
<dbReference type="PANTHER" id="PTHR33677:SF3">
    <property type="entry name" value="COPPER-SENSING TRANSCRIPTIONAL REPRESSOR RICR"/>
    <property type="match status" value="1"/>
</dbReference>
<evidence type="ECO:0000313" key="1">
    <source>
        <dbReference type="EMBL" id="MDX8418763.1"/>
    </source>
</evidence>
<dbReference type="Proteomes" id="UP001286174">
    <property type="component" value="Unassembled WGS sequence"/>
</dbReference>
<keyword evidence="2" id="KW-1185">Reference proteome</keyword>
<gene>
    <name evidence="1" type="ORF">MOZ60_01490</name>
</gene>
<reference evidence="1 2" key="1">
    <citation type="submission" date="2022-03" db="EMBL/GenBank/DDBJ databases">
        <title>Novel taxa within the pig intestine.</title>
        <authorList>
            <person name="Wylensek D."/>
            <person name="Bishof K."/>
            <person name="Afrizal A."/>
            <person name="Clavel T."/>
        </authorList>
    </citation>
    <scope>NUCLEOTIDE SEQUENCE [LARGE SCALE GENOMIC DNA]</scope>
    <source>
        <strain evidence="1 2">CLA-KB-P133</strain>
    </source>
</reference>
<dbReference type="PANTHER" id="PTHR33677">
    <property type="entry name" value="TRANSCRIPTIONAL REPRESSOR FRMR-RELATED"/>
    <property type="match status" value="1"/>
</dbReference>
<dbReference type="AlphaFoldDB" id="A0AB35TZN8"/>
<dbReference type="RefSeq" id="WP_370595392.1">
    <property type="nucleotide sequence ID" value="NZ_JALBUR010000002.1"/>
</dbReference>
<name>A0AB35TZN8_9FIRM</name>
<comment type="caution">
    <text evidence="1">The sequence shown here is derived from an EMBL/GenBank/DDBJ whole genome shotgun (WGS) entry which is preliminary data.</text>
</comment>
<sequence length="118" mass="13159">MNKVIDMNKVQKDNVGIPGDVTVGHAHVHGHYHSPEEKKKQLNRLAKASGHLTHVKTMIENDEDCSEVLMQLAAVESALHSLGKEIINEHLTHCITHAIEDGDTEAIEEFKKAISKYM</sequence>
<dbReference type="Gene3D" id="1.20.58.1000">
    <property type="entry name" value="Metal-sensitive repressor, helix protomer"/>
    <property type="match status" value="1"/>
</dbReference>
<dbReference type="Pfam" id="PF02583">
    <property type="entry name" value="Trns_repr_metal"/>
    <property type="match status" value="1"/>
</dbReference>
<accession>A0AB35TZN8</accession>
<protein>
    <submittedName>
        <fullName evidence="1">Metal-sensing transcriptional repressor</fullName>
    </submittedName>
</protein>
<dbReference type="InterPro" id="IPR038390">
    <property type="entry name" value="Metal_Tscrpt_repr_sf"/>
</dbReference>
<dbReference type="GO" id="GO:0045892">
    <property type="term" value="P:negative regulation of DNA-templated transcription"/>
    <property type="evidence" value="ECO:0007669"/>
    <property type="project" value="UniProtKB-ARBA"/>
</dbReference>
<evidence type="ECO:0000313" key="2">
    <source>
        <dbReference type="Proteomes" id="UP001286174"/>
    </source>
</evidence>